<dbReference type="Proteomes" id="UP000031390">
    <property type="component" value="Unassembled WGS sequence"/>
</dbReference>
<dbReference type="PATRIC" id="fig|1056807.3.peg.2057"/>
<comment type="caution">
    <text evidence="2">The sequence shown here is derived from an EMBL/GenBank/DDBJ whole genome shotgun (WGS) entry which is preliminary data.</text>
</comment>
<reference evidence="2 3" key="1">
    <citation type="submission" date="2014-12" db="EMBL/GenBank/DDBJ databases">
        <title>Genome sequence of Morococcus cerebrosus.</title>
        <authorList>
            <person name="Shin S.-K."/>
            <person name="Yi H."/>
        </authorList>
    </citation>
    <scope>NUCLEOTIDE SEQUENCE [LARGE SCALE GENOMIC DNA]</scope>
    <source>
        <strain evidence="2 3">CIP 81.93</strain>
    </source>
</reference>
<gene>
    <name evidence="2" type="ORF">MCC93_21420</name>
</gene>
<name>A0A0C1GIK6_9NEIS</name>
<accession>A0A0C1GIK6</accession>
<feature type="chain" id="PRO_5002145949" description="Lipoprotein" evidence="1">
    <location>
        <begin position="34"/>
        <end position="215"/>
    </location>
</feature>
<organism evidence="2 3">
    <name type="scientific">Morococcus cerebrosus</name>
    <dbReference type="NCBI Taxonomy" id="1056807"/>
    <lineage>
        <taxon>Bacteria</taxon>
        <taxon>Pseudomonadati</taxon>
        <taxon>Pseudomonadota</taxon>
        <taxon>Betaproteobacteria</taxon>
        <taxon>Neisseriales</taxon>
        <taxon>Neisseriaceae</taxon>
        <taxon>Morococcus</taxon>
    </lineage>
</organism>
<evidence type="ECO:0000313" key="3">
    <source>
        <dbReference type="Proteomes" id="UP000031390"/>
    </source>
</evidence>
<dbReference type="PROSITE" id="PS51257">
    <property type="entry name" value="PROKAR_LIPOPROTEIN"/>
    <property type="match status" value="1"/>
</dbReference>
<protein>
    <recommendedName>
        <fullName evidence="4">Lipoprotein</fullName>
    </recommendedName>
</protein>
<evidence type="ECO:0000313" key="2">
    <source>
        <dbReference type="EMBL" id="KIC06405.1"/>
    </source>
</evidence>
<evidence type="ECO:0000256" key="1">
    <source>
        <dbReference type="SAM" id="SignalP"/>
    </source>
</evidence>
<feature type="signal peptide" evidence="1">
    <location>
        <begin position="1"/>
        <end position="33"/>
    </location>
</feature>
<dbReference type="AlphaFoldDB" id="A0A0C1GIK6"/>
<keyword evidence="1" id="KW-0732">Signal</keyword>
<sequence>MPDFKYLQTNIMKTYAFPFLSAVFLLAGCTAFSDDGTPSVHKGNDSILSFGKLGSATEDAPAGGWVMLGDQYTYVLDKGSSEKLSPIFKAKLKHPYEIKFAYSVKNIKKAGVTVWQEDRRFSTLLCLSYPHADKDEEKTLEKLAFTSSKGEKTPFRCINLDGKIYQPAPAAGSGLPLHVNLDIHTRSSDKNLTIDVPPLSANIRPAMPPVRPLHF</sequence>
<proteinExistence type="predicted"/>
<evidence type="ECO:0008006" key="4">
    <source>
        <dbReference type="Google" id="ProtNLM"/>
    </source>
</evidence>
<dbReference type="EMBL" id="JUFZ01000104">
    <property type="protein sequence ID" value="KIC06405.1"/>
    <property type="molecule type" value="Genomic_DNA"/>
</dbReference>